<name>A0A7S9SVM4_9VIRU</name>
<feature type="transmembrane region" description="Helical" evidence="1">
    <location>
        <begin position="6"/>
        <end position="25"/>
    </location>
</feature>
<protein>
    <submittedName>
        <fullName evidence="2">Uncharacterized protein</fullName>
    </submittedName>
</protein>
<evidence type="ECO:0000256" key="1">
    <source>
        <dbReference type="SAM" id="Phobius"/>
    </source>
</evidence>
<keyword evidence="1" id="KW-0812">Transmembrane</keyword>
<organism evidence="2">
    <name type="scientific">Virus NIOZ-UU159</name>
    <dbReference type="NCBI Taxonomy" id="2763270"/>
    <lineage>
        <taxon>Viruses</taxon>
    </lineage>
</organism>
<sequence>MRRIFYINWYSFFIAFILGIFYIHIITKNRKHITFDDISKNIYMDEHNDCYNFDVINVKCFDNIDYPVPFI</sequence>
<gene>
    <name evidence="2" type="ORF">NIOZUU159_00348</name>
</gene>
<accession>A0A7S9SVM4</accession>
<proteinExistence type="predicted"/>
<evidence type="ECO:0000313" key="2">
    <source>
        <dbReference type="EMBL" id="QPI16851.1"/>
    </source>
</evidence>
<reference evidence="2" key="1">
    <citation type="submission" date="2020-08" db="EMBL/GenBank/DDBJ databases">
        <title>Bridging the membrane lipid divide: bacteria of the FCB group superphylum have the potential to synthesize archaeal ether lipids.</title>
        <authorList>
            <person name="Villanueva L."/>
            <person name="von Meijenfeldt F.A.B."/>
            <person name="Westbye A.B."/>
            <person name="Yadav S."/>
            <person name="Hopmans E.C."/>
            <person name="Dutilh B.E."/>
            <person name="Sinninghe Damste J.S."/>
        </authorList>
    </citation>
    <scope>NUCLEOTIDE SEQUENCE</scope>
    <source>
        <strain evidence="2">NIOZ-UU159</strain>
    </source>
</reference>
<keyword evidence="1" id="KW-1133">Transmembrane helix</keyword>
<dbReference type="EMBL" id="MW030608">
    <property type="protein sequence ID" value="QPI16851.1"/>
    <property type="molecule type" value="Genomic_DNA"/>
</dbReference>
<keyword evidence="1" id="KW-0472">Membrane</keyword>